<dbReference type="GO" id="GO:0009236">
    <property type="term" value="P:cobalamin biosynthetic process"/>
    <property type="evidence" value="ECO:0007669"/>
    <property type="project" value="UniProtKB-UniRule"/>
</dbReference>
<comment type="catalytic activity">
    <reaction evidence="9">
        <text>5,6-dimethylbenzimidazole + nicotinate beta-D-ribonucleotide = alpha-ribazole 5'-phosphate + nicotinate + H(+)</text>
        <dbReference type="Rhea" id="RHEA:11196"/>
        <dbReference type="ChEBI" id="CHEBI:15378"/>
        <dbReference type="ChEBI" id="CHEBI:15890"/>
        <dbReference type="ChEBI" id="CHEBI:32544"/>
        <dbReference type="ChEBI" id="CHEBI:57502"/>
        <dbReference type="ChEBI" id="CHEBI:57918"/>
        <dbReference type="EC" id="2.4.2.21"/>
    </reaction>
</comment>
<keyword evidence="8 11" id="KW-0808">Transferase</keyword>
<dbReference type="PANTHER" id="PTHR43463">
    <property type="entry name" value="NICOTINATE-NUCLEOTIDE--DIMETHYLBENZIMIDAZOLE PHOSPHORIBOSYLTRANSFERASE"/>
    <property type="match status" value="1"/>
</dbReference>
<dbReference type="RefSeq" id="WP_116479542.1">
    <property type="nucleotide sequence ID" value="NZ_QEKV01000001.1"/>
</dbReference>
<evidence type="ECO:0000256" key="2">
    <source>
        <dbReference type="ARBA" id="ARBA00005049"/>
    </source>
</evidence>
<protein>
    <recommendedName>
        <fullName evidence="5 10">Nicotinate-nucleotide--dimethylbenzimidazole phosphoribosyltransferase</fullName>
        <ecNumber evidence="4 10">2.4.2.21</ecNumber>
    </recommendedName>
</protein>
<dbReference type="EC" id="2.4.2.21" evidence="4 10"/>
<organism evidence="11 12">
    <name type="scientific">Ezakiella coagulans</name>
    <dbReference type="NCBI Taxonomy" id="46507"/>
    <lineage>
        <taxon>Bacteria</taxon>
        <taxon>Bacillati</taxon>
        <taxon>Bacillota</taxon>
        <taxon>Tissierellia</taxon>
        <taxon>Ezakiella</taxon>
    </lineage>
</organism>
<dbReference type="AlphaFoldDB" id="A0A2U1E6P6"/>
<dbReference type="Gene3D" id="3.40.50.10210">
    <property type="match status" value="1"/>
</dbReference>
<comment type="pathway">
    <text evidence="2">Nucleoside biosynthesis; alpha-ribazole biosynthesis; alpha-ribazole from 5,6-dimethylbenzimidazole: step 1/2.</text>
</comment>
<dbReference type="Proteomes" id="UP000245793">
    <property type="component" value="Unassembled WGS sequence"/>
</dbReference>
<gene>
    <name evidence="11" type="ORF">C7381_101144</name>
</gene>
<dbReference type="UniPathway" id="UPA00061">
    <property type="reaction ID" value="UER00516"/>
</dbReference>
<evidence type="ECO:0000256" key="10">
    <source>
        <dbReference type="NCBIfam" id="TIGR03160"/>
    </source>
</evidence>
<dbReference type="InterPro" id="IPR036087">
    <property type="entry name" value="Nict_dMeBzImd_PRibTrfase_sf"/>
</dbReference>
<keyword evidence="7 11" id="KW-0328">Glycosyltransferase</keyword>
<comment type="function">
    <text evidence="1">Catalyzes the synthesis of alpha-ribazole-5'-phosphate from nicotinate mononucleotide (NAMN) and 5,6-dimethylbenzimidazole (DMB).</text>
</comment>
<evidence type="ECO:0000256" key="1">
    <source>
        <dbReference type="ARBA" id="ARBA00002197"/>
    </source>
</evidence>
<dbReference type="EMBL" id="QEKV01000001">
    <property type="protein sequence ID" value="PVY95618.1"/>
    <property type="molecule type" value="Genomic_DNA"/>
</dbReference>
<dbReference type="Gene3D" id="1.10.1610.10">
    <property type="match status" value="1"/>
</dbReference>
<evidence type="ECO:0000256" key="9">
    <source>
        <dbReference type="ARBA" id="ARBA00047340"/>
    </source>
</evidence>
<dbReference type="GO" id="GO:0008939">
    <property type="term" value="F:nicotinate-nucleotide-dimethylbenzimidazole phosphoribosyltransferase activity"/>
    <property type="evidence" value="ECO:0007669"/>
    <property type="project" value="UniProtKB-UniRule"/>
</dbReference>
<keyword evidence="12" id="KW-1185">Reference proteome</keyword>
<keyword evidence="6" id="KW-0169">Cobalamin biosynthesis</keyword>
<name>A0A2U1E6P6_9FIRM</name>
<evidence type="ECO:0000313" key="12">
    <source>
        <dbReference type="Proteomes" id="UP000245793"/>
    </source>
</evidence>
<accession>A0A2U1E6P6</accession>
<evidence type="ECO:0000256" key="7">
    <source>
        <dbReference type="ARBA" id="ARBA00022676"/>
    </source>
</evidence>
<evidence type="ECO:0000313" key="11">
    <source>
        <dbReference type="EMBL" id="PVY95618.1"/>
    </source>
</evidence>
<sequence length="359" mass="39366">MGILEETIESIKGVDKKAFELPRKEWDSIAHPTGSLGELEELTIKIAGIQGNIFPLVKSRALIVMASDNGIIEENVSSGYPDLTSQLVYSMAQRKTGAANMCLETDTEIYVVDIGTRREINHENVLHFRINSETKNFRKEPAMTVEEATKAIETGIYMVDELVKKGIDIFGTGELGIGNTTTSAAVLAALLKTDGETTCGLGAGVTNEGLKNKVNVVNEAIKKYDLYNKTPLEILACVGGYDICGLVGVFLGAAKHKKVAVIDGFISAIAALVAVRMNEHVIDYIIPSHRSREKQVELVFNELGLHPTLYLSMRLGEGTGCMLLFKILDTAVYLMRNMGRYEEIEILPDVLVNIRDKND</sequence>
<comment type="similarity">
    <text evidence="3">Belongs to the CobT family.</text>
</comment>
<evidence type="ECO:0000256" key="3">
    <source>
        <dbReference type="ARBA" id="ARBA00007110"/>
    </source>
</evidence>
<dbReference type="InterPro" id="IPR003200">
    <property type="entry name" value="Nict_dMeBzImd_PRibTrfase"/>
</dbReference>
<dbReference type="NCBIfam" id="NF000996">
    <property type="entry name" value="PRK00105.1"/>
    <property type="match status" value="1"/>
</dbReference>
<proteinExistence type="inferred from homology"/>
<evidence type="ECO:0000256" key="4">
    <source>
        <dbReference type="ARBA" id="ARBA00011991"/>
    </source>
</evidence>
<dbReference type="Pfam" id="PF02277">
    <property type="entry name" value="DBI_PRT"/>
    <property type="match status" value="1"/>
</dbReference>
<dbReference type="PANTHER" id="PTHR43463:SF1">
    <property type="entry name" value="NICOTINATE-NUCLEOTIDE--DIMETHYLBENZIMIDAZOLE PHOSPHORIBOSYLTRANSFERASE"/>
    <property type="match status" value="1"/>
</dbReference>
<dbReference type="InterPro" id="IPR017846">
    <property type="entry name" value="Nict_dMeBzImd_PRibTrfase_bact"/>
</dbReference>
<evidence type="ECO:0000256" key="5">
    <source>
        <dbReference type="ARBA" id="ARBA00015486"/>
    </source>
</evidence>
<dbReference type="SUPFAM" id="SSF52733">
    <property type="entry name" value="Nicotinate mononucleotide:5,6-dimethylbenzimidazole phosphoribosyltransferase (CobT)"/>
    <property type="match status" value="1"/>
</dbReference>
<dbReference type="NCBIfam" id="TIGR03160">
    <property type="entry name" value="cobT_DBIPRT"/>
    <property type="match status" value="1"/>
</dbReference>
<dbReference type="InterPro" id="IPR023195">
    <property type="entry name" value="Nict_dMeBzImd_PRibTrfase_N"/>
</dbReference>
<evidence type="ECO:0000256" key="8">
    <source>
        <dbReference type="ARBA" id="ARBA00022679"/>
    </source>
</evidence>
<reference evidence="11 12" key="1">
    <citation type="submission" date="2018-04" db="EMBL/GenBank/DDBJ databases">
        <title>Genomic Encyclopedia of Type Strains, Phase IV (KMG-IV): sequencing the most valuable type-strain genomes for metagenomic binning, comparative biology and taxonomic classification.</title>
        <authorList>
            <person name="Goeker M."/>
        </authorList>
    </citation>
    <scope>NUCLEOTIDE SEQUENCE [LARGE SCALE GENOMIC DNA]</scope>
    <source>
        <strain evidence="11 12">DSM 20705</strain>
    </source>
</reference>
<comment type="caution">
    <text evidence="11">The sequence shown here is derived from an EMBL/GenBank/DDBJ whole genome shotgun (WGS) entry which is preliminary data.</text>
</comment>
<dbReference type="CDD" id="cd02439">
    <property type="entry name" value="DMB-PRT_CobT"/>
    <property type="match status" value="1"/>
</dbReference>
<evidence type="ECO:0000256" key="6">
    <source>
        <dbReference type="ARBA" id="ARBA00022573"/>
    </source>
</evidence>